<protein>
    <submittedName>
        <fullName evidence="4">Uncharacterized protein</fullName>
    </submittedName>
</protein>
<reference evidence="4 5" key="1">
    <citation type="journal article" date="2018" name="Int. J. Syst. Evol. Microbiol.">
        <title>Glycomyces paridis sp. nov., isolated from the medicinal plant Paris polyphylla.</title>
        <authorList>
            <person name="Fang X.M."/>
            <person name="Bai J.L."/>
            <person name="Su J."/>
            <person name="Zhao L.L."/>
            <person name="Liu H.Y."/>
            <person name="Ma B.P."/>
            <person name="Zhang Y.Q."/>
            <person name="Yu L.Y."/>
        </authorList>
    </citation>
    <scope>NUCLEOTIDE SEQUENCE [LARGE SCALE GENOMIC DNA]</scope>
    <source>
        <strain evidence="4 5">CPCC 204357</strain>
    </source>
</reference>
<feature type="compositionally biased region" description="Low complexity" evidence="1">
    <location>
        <begin position="507"/>
        <end position="519"/>
    </location>
</feature>
<gene>
    <name evidence="4" type="ORF">E9998_10730</name>
</gene>
<evidence type="ECO:0000256" key="3">
    <source>
        <dbReference type="SAM" id="SignalP"/>
    </source>
</evidence>
<evidence type="ECO:0000313" key="5">
    <source>
        <dbReference type="Proteomes" id="UP000305792"/>
    </source>
</evidence>
<dbReference type="EMBL" id="STGX01000007">
    <property type="protein sequence ID" value="THV28593.1"/>
    <property type="molecule type" value="Genomic_DNA"/>
</dbReference>
<name>A0A4S8PDW4_9ACTN</name>
<keyword evidence="2" id="KW-1133">Transmembrane helix</keyword>
<dbReference type="OrthoDB" id="9801244at2"/>
<feature type="chain" id="PRO_5020411513" evidence="3">
    <location>
        <begin position="35"/>
        <end position="559"/>
    </location>
</feature>
<feature type="signal peptide" evidence="3">
    <location>
        <begin position="1"/>
        <end position="34"/>
    </location>
</feature>
<organism evidence="4 5">
    <name type="scientific">Glycomyces paridis</name>
    <dbReference type="NCBI Taxonomy" id="2126555"/>
    <lineage>
        <taxon>Bacteria</taxon>
        <taxon>Bacillati</taxon>
        <taxon>Actinomycetota</taxon>
        <taxon>Actinomycetes</taxon>
        <taxon>Glycomycetales</taxon>
        <taxon>Glycomycetaceae</taxon>
        <taxon>Glycomyces</taxon>
    </lineage>
</organism>
<evidence type="ECO:0000313" key="4">
    <source>
        <dbReference type="EMBL" id="THV28593.1"/>
    </source>
</evidence>
<accession>A0A4S8PDW4</accession>
<proteinExistence type="predicted"/>
<keyword evidence="2" id="KW-0812">Transmembrane</keyword>
<dbReference type="AlphaFoldDB" id="A0A4S8PDW4"/>
<feature type="transmembrane region" description="Helical" evidence="2">
    <location>
        <begin position="336"/>
        <end position="355"/>
    </location>
</feature>
<dbReference type="Proteomes" id="UP000305792">
    <property type="component" value="Unassembled WGS sequence"/>
</dbReference>
<evidence type="ECO:0000256" key="2">
    <source>
        <dbReference type="SAM" id="Phobius"/>
    </source>
</evidence>
<evidence type="ECO:0000256" key="1">
    <source>
        <dbReference type="SAM" id="MobiDB-lite"/>
    </source>
</evidence>
<sequence>MRERRVGRVALPARLVAGAAGAAILVTAAPPVYAQDDESGGGEVLCPVHDSRVADATAIVPTADGEGWWVLPDGNGQTDGMMTIRQVGADCTVHDTEAGSLAVEWQPRDPQDMSLEAEKGFLWIADIGDPNGERSDISMTQVSTSDAGNFDMTRYVYPDGPKHAEAFFLLPDRTPVFIPSVSGEAPLYSSNGLGEEYDTPLELAGTVALPEGAGAVTGAALNADASKVALRTDETAFEWDVADGDVIASMTDGAPRETPLDDGGGDIAYDAEGNFVTVAQTGDDAAPAAITGYTPAAAAAEEPAASEDEKEAAAEKEGPSLLDRILDLGFDTIVKILAAIAILGLLVMVIGIVVIRKYKKAAGGEDDDAEAGFAAEESVFGKEEAYDDPVDLGLDAGQPDADLGQVARGGVYGAPRSEPSGNVYGGGSRSSGGEGGVYGSPRPEPAGNVYGGAPRPAPHQPGPVYGAAREEPQYGAFEGGGHGSVYDNAGPGQSFAARPEPSGNVYGARPAQPAAPAGGSVYGGGGAAQGSVYGNDRSRDADEGYWGPPEGGPARGRGR</sequence>
<feature type="compositionally biased region" description="Gly residues" evidence="1">
    <location>
        <begin position="423"/>
        <end position="438"/>
    </location>
</feature>
<keyword evidence="3" id="KW-0732">Signal</keyword>
<keyword evidence="5" id="KW-1185">Reference proteome</keyword>
<keyword evidence="2" id="KW-0472">Membrane</keyword>
<dbReference type="RefSeq" id="WP_136529705.1">
    <property type="nucleotide sequence ID" value="NZ_STGX01000007.1"/>
</dbReference>
<feature type="region of interest" description="Disordered" evidence="1">
    <location>
        <begin position="297"/>
        <end position="317"/>
    </location>
</feature>
<comment type="caution">
    <text evidence="4">The sequence shown here is derived from an EMBL/GenBank/DDBJ whole genome shotgun (WGS) entry which is preliminary data.</text>
</comment>
<feature type="region of interest" description="Disordered" evidence="1">
    <location>
        <begin position="388"/>
        <end position="559"/>
    </location>
</feature>